<reference evidence="2 3" key="1">
    <citation type="submission" date="2014-08" db="EMBL/GenBank/DDBJ databases">
        <title>Porphyromonas canoris strain:OH2762 Genome sequencing.</title>
        <authorList>
            <person name="Wallis C."/>
            <person name="Deusch O."/>
            <person name="O'Flynn C."/>
            <person name="Davis I."/>
            <person name="Jospin G."/>
            <person name="Darling A.E."/>
            <person name="Coil D.A."/>
            <person name="Alexiev A."/>
            <person name="Horsfall A."/>
            <person name="Kirkwood N."/>
            <person name="Harris S."/>
            <person name="Eisen J.A."/>
        </authorList>
    </citation>
    <scope>NUCLEOTIDE SEQUENCE [LARGE SCALE GENOMIC DNA]</scope>
    <source>
        <strain evidence="3">COT-108 OH2762</strain>
    </source>
</reference>
<dbReference type="Pfam" id="PF00425">
    <property type="entry name" value="Chorismate_bind"/>
    <property type="match status" value="1"/>
</dbReference>
<dbReference type="Gene3D" id="3.60.120.10">
    <property type="entry name" value="Anthranilate synthase"/>
    <property type="match status" value="1"/>
</dbReference>
<sequence>MITEISYNSLIEEMNRLGATNTPFIFAVNFEKSAGLILPHPNKQTDVLYSIQKYSNYPNAFEKCPLTLKAIPESLESYTKRFNRVMEGLMRGDTFLTNLTVRTPISLPHSLKEVFVYSKAKYKMYVPDKWVCFSPETFISIDEHGKISAHPMKGTIDATIPNAKEVILSDYKETAEHHTIVDLIRNDLNMVAHNVKVEHFRYIDKIISPQGELLQVSSTITGTLSPNWKESIGDIIDTLLPAGSISGAPKEATLQIIREAEQQTRGYYTGIMGMFNGETMDTGVIIRYIEKEGGSLFFRSGGGITINSVVENEYREIIQKIYIPHV</sequence>
<comment type="caution">
    <text evidence="2">The sequence shown here is derived from an EMBL/GenBank/DDBJ whole genome shotgun (WGS) entry which is preliminary data.</text>
</comment>
<dbReference type="PANTHER" id="PTHR11236:SF50">
    <property type="entry name" value="AMINODEOXYCHORISMATE SYNTHASE COMPONENT 1"/>
    <property type="match status" value="1"/>
</dbReference>
<proteinExistence type="predicted"/>
<dbReference type="RefSeq" id="WP_036789074.1">
    <property type="nucleotide sequence ID" value="NZ_JQZV01000003.1"/>
</dbReference>
<keyword evidence="3" id="KW-1185">Reference proteome</keyword>
<dbReference type="Proteomes" id="UP000030101">
    <property type="component" value="Unassembled WGS sequence"/>
</dbReference>
<evidence type="ECO:0000313" key="2">
    <source>
        <dbReference type="EMBL" id="KGN93387.1"/>
    </source>
</evidence>
<dbReference type="NCBIfam" id="NF005486">
    <property type="entry name" value="PRK07093.1"/>
    <property type="match status" value="1"/>
</dbReference>
<dbReference type="PANTHER" id="PTHR11236">
    <property type="entry name" value="AMINOBENZOATE/ANTHRANILATE SYNTHASE"/>
    <property type="match status" value="1"/>
</dbReference>
<dbReference type="PRINTS" id="PR00095">
    <property type="entry name" value="ANTSNTHASEI"/>
</dbReference>
<dbReference type="EMBL" id="JQZV01000003">
    <property type="protein sequence ID" value="KGN93387.1"/>
    <property type="molecule type" value="Genomic_DNA"/>
</dbReference>
<dbReference type="SUPFAM" id="SSF56322">
    <property type="entry name" value="ADC synthase"/>
    <property type="match status" value="1"/>
</dbReference>
<evidence type="ECO:0000313" key="3">
    <source>
        <dbReference type="Proteomes" id="UP000030101"/>
    </source>
</evidence>
<name>A0ABR4XN92_9PORP</name>
<feature type="domain" description="Chorismate-utilising enzyme C-terminal" evidence="1">
    <location>
        <begin position="76"/>
        <end position="320"/>
    </location>
</feature>
<dbReference type="InterPro" id="IPR015890">
    <property type="entry name" value="Chorismate_C"/>
</dbReference>
<protein>
    <submittedName>
        <fullName evidence="2">Aminobenzoate synthetase</fullName>
    </submittedName>
</protein>
<gene>
    <name evidence="2" type="ORF">HQ43_01750</name>
</gene>
<evidence type="ECO:0000259" key="1">
    <source>
        <dbReference type="Pfam" id="PF00425"/>
    </source>
</evidence>
<organism evidence="2 3">
    <name type="scientific">Porphyromonas canoris</name>
    <dbReference type="NCBI Taxonomy" id="36875"/>
    <lineage>
        <taxon>Bacteria</taxon>
        <taxon>Pseudomonadati</taxon>
        <taxon>Bacteroidota</taxon>
        <taxon>Bacteroidia</taxon>
        <taxon>Bacteroidales</taxon>
        <taxon>Porphyromonadaceae</taxon>
        <taxon>Porphyromonas</taxon>
    </lineage>
</organism>
<dbReference type="InterPro" id="IPR019999">
    <property type="entry name" value="Anth_synth_I-like"/>
</dbReference>
<dbReference type="InterPro" id="IPR005801">
    <property type="entry name" value="ADC_synthase"/>
</dbReference>
<accession>A0ABR4XN92</accession>